<reference evidence="2" key="1">
    <citation type="submission" date="2020-03" db="EMBL/GenBank/DDBJ databases">
        <authorList>
            <person name="He L."/>
        </authorList>
    </citation>
    <scope>NUCLEOTIDE SEQUENCE</scope>
    <source>
        <strain evidence="2">CkLH20</strain>
    </source>
</reference>
<dbReference type="RefSeq" id="XP_038739806.1">
    <property type="nucleotide sequence ID" value="XM_038894905.1"/>
</dbReference>
<dbReference type="AlphaFoldDB" id="A0A9P6LFA0"/>
<keyword evidence="3" id="KW-1185">Reference proteome</keyword>
<dbReference type="Proteomes" id="UP000781932">
    <property type="component" value="Unassembled WGS sequence"/>
</dbReference>
<reference evidence="2" key="2">
    <citation type="submission" date="2020-11" db="EMBL/GenBank/DDBJ databases">
        <title>Whole genome sequencing of Colletotrichum sp.</title>
        <authorList>
            <person name="Li H."/>
        </authorList>
    </citation>
    <scope>NUCLEOTIDE SEQUENCE</scope>
    <source>
        <strain evidence="2">CkLH20</strain>
    </source>
</reference>
<dbReference type="SUPFAM" id="SSF111331">
    <property type="entry name" value="NAD kinase/diacylglycerol kinase-like"/>
    <property type="match status" value="1"/>
</dbReference>
<dbReference type="InterPro" id="IPR001206">
    <property type="entry name" value="Diacylglycerol_kinase_cat_dom"/>
</dbReference>
<evidence type="ECO:0000313" key="2">
    <source>
        <dbReference type="EMBL" id="KAF9870345.1"/>
    </source>
</evidence>
<dbReference type="PANTHER" id="PTHR12358">
    <property type="entry name" value="SPHINGOSINE KINASE"/>
    <property type="match status" value="1"/>
</dbReference>
<sequence length="500" mass="54551">MDVAEPLGFEPRDHGLVPRRALDATFVDGKLSFTSQRGSESVRPEEIVFIIPPNHQRNSSPIICALREDPEATDFPYQLDVFFVSGDLPQELTNGLLLSQFPDHLNPKPGSHDVHFIVSTKSGLGRAPKFWDNVVQPLVILADQKAPGGSSSETSGLSDRFNVLVTKDADSVRDFAKQSWAARTQAAEGAPPDKTETIVLLSGDGGVVDLLNGCEETDAATTLPTLAILPLGTGNSNFHSSHRPLYTDNGPSHMVLGLRTLFFGTPAPLPSFRASFSTGARLVTYTPAPGARDKFQDVTRHDVGVDHLFGALVASYGFHAQLVWESDTPEYRKHGDKRFGMVAQELLKEGHSYAARVEVRGTDGNTLTPIRREKFNYVLAALVSNLEKTFAISPGSGPLQGRLKLVHFGDVGAEKTMEIMMAAYKQGSHVGMRWETADGGEDYVGYEDAEEIRVTIGESDPRWRKVCIDGTIVELPEGGWMSVAKLKNPLFNLLADRSVL</sequence>
<dbReference type="PANTHER" id="PTHR12358:SF108">
    <property type="entry name" value="DAGKC DOMAIN-CONTAINING PROTEIN"/>
    <property type="match status" value="1"/>
</dbReference>
<dbReference type="OrthoDB" id="3853857at2759"/>
<keyword evidence="2" id="KW-0808">Transferase</keyword>
<dbReference type="GO" id="GO:0016020">
    <property type="term" value="C:membrane"/>
    <property type="evidence" value="ECO:0007669"/>
    <property type="project" value="TreeGrafter"/>
</dbReference>
<dbReference type="Pfam" id="PF00781">
    <property type="entry name" value="DAGK_cat"/>
    <property type="match status" value="1"/>
</dbReference>
<name>A0A9P6LFA0_9PEZI</name>
<dbReference type="EMBL" id="JAATWM020000055">
    <property type="protein sequence ID" value="KAF9870345.1"/>
    <property type="molecule type" value="Genomic_DNA"/>
</dbReference>
<proteinExistence type="predicted"/>
<dbReference type="GO" id="GO:0046512">
    <property type="term" value="P:sphingosine biosynthetic process"/>
    <property type="evidence" value="ECO:0007669"/>
    <property type="project" value="TreeGrafter"/>
</dbReference>
<dbReference type="GO" id="GO:0005737">
    <property type="term" value="C:cytoplasm"/>
    <property type="evidence" value="ECO:0007669"/>
    <property type="project" value="TreeGrafter"/>
</dbReference>
<dbReference type="PROSITE" id="PS50146">
    <property type="entry name" value="DAGK"/>
    <property type="match status" value="1"/>
</dbReference>
<dbReference type="GeneID" id="62167979"/>
<dbReference type="InterPro" id="IPR016064">
    <property type="entry name" value="NAD/diacylglycerol_kinase_sf"/>
</dbReference>
<evidence type="ECO:0000259" key="1">
    <source>
        <dbReference type="PROSITE" id="PS50146"/>
    </source>
</evidence>
<dbReference type="InterPro" id="IPR050187">
    <property type="entry name" value="Lipid_Phosphate_FormReg"/>
</dbReference>
<accession>A0A9P6LFA0</accession>
<organism evidence="2 3">
    <name type="scientific">Colletotrichum karsti</name>
    <dbReference type="NCBI Taxonomy" id="1095194"/>
    <lineage>
        <taxon>Eukaryota</taxon>
        <taxon>Fungi</taxon>
        <taxon>Dikarya</taxon>
        <taxon>Ascomycota</taxon>
        <taxon>Pezizomycotina</taxon>
        <taxon>Sordariomycetes</taxon>
        <taxon>Hypocreomycetidae</taxon>
        <taxon>Glomerellales</taxon>
        <taxon>Glomerellaceae</taxon>
        <taxon>Colletotrichum</taxon>
        <taxon>Colletotrichum boninense species complex</taxon>
    </lineage>
</organism>
<dbReference type="InterPro" id="IPR017438">
    <property type="entry name" value="ATP-NAD_kinase_N"/>
</dbReference>
<dbReference type="Gene3D" id="3.40.50.10330">
    <property type="entry name" value="Probable inorganic polyphosphate/atp-NAD kinase, domain 1"/>
    <property type="match status" value="1"/>
</dbReference>
<dbReference type="Gene3D" id="2.60.200.40">
    <property type="match status" value="1"/>
</dbReference>
<gene>
    <name evidence="2" type="ORF">CkaCkLH20_12192</name>
</gene>
<protein>
    <submittedName>
        <fullName evidence="2">Diacylglycerol kinase catalytic domain-containing protein</fullName>
    </submittedName>
</protein>
<evidence type="ECO:0000313" key="3">
    <source>
        <dbReference type="Proteomes" id="UP000781932"/>
    </source>
</evidence>
<comment type="caution">
    <text evidence="2">The sequence shown here is derived from an EMBL/GenBank/DDBJ whole genome shotgun (WGS) entry which is preliminary data.</text>
</comment>
<dbReference type="GO" id="GO:0001727">
    <property type="term" value="F:lipid kinase activity"/>
    <property type="evidence" value="ECO:0007669"/>
    <property type="project" value="TreeGrafter"/>
</dbReference>
<feature type="domain" description="DAGKc" evidence="1">
    <location>
        <begin position="109"/>
        <end position="235"/>
    </location>
</feature>
<keyword evidence="2" id="KW-0418">Kinase</keyword>